<protein>
    <submittedName>
        <fullName evidence="1">Uncharacterized protein</fullName>
    </submittedName>
</protein>
<dbReference type="Proteomes" id="UP000292082">
    <property type="component" value="Unassembled WGS sequence"/>
</dbReference>
<evidence type="ECO:0000313" key="2">
    <source>
        <dbReference type="Proteomes" id="UP000292082"/>
    </source>
</evidence>
<proteinExistence type="predicted"/>
<evidence type="ECO:0000313" key="1">
    <source>
        <dbReference type="EMBL" id="TBU53710.1"/>
    </source>
</evidence>
<name>A0A4Q9PFE0_9APHY</name>
<accession>A0A4Q9PFE0</accession>
<keyword evidence="2" id="KW-1185">Reference proteome</keyword>
<organism evidence="1 2">
    <name type="scientific">Dichomitus squalens</name>
    <dbReference type="NCBI Taxonomy" id="114155"/>
    <lineage>
        <taxon>Eukaryota</taxon>
        <taxon>Fungi</taxon>
        <taxon>Dikarya</taxon>
        <taxon>Basidiomycota</taxon>
        <taxon>Agaricomycotina</taxon>
        <taxon>Agaricomycetes</taxon>
        <taxon>Polyporales</taxon>
        <taxon>Polyporaceae</taxon>
        <taxon>Dichomitus</taxon>
    </lineage>
</organism>
<dbReference type="AlphaFoldDB" id="A0A4Q9PFE0"/>
<dbReference type="EMBL" id="ML145206">
    <property type="protein sequence ID" value="TBU53710.1"/>
    <property type="molecule type" value="Genomic_DNA"/>
</dbReference>
<reference evidence="1 2" key="1">
    <citation type="submission" date="2019-01" db="EMBL/GenBank/DDBJ databases">
        <title>Draft genome sequences of three monokaryotic isolates of the white-rot basidiomycete fungus Dichomitus squalens.</title>
        <authorList>
            <consortium name="DOE Joint Genome Institute"/>
            <person name="Lopez S.C."/>
            <person name="Andreopoulos B."/>
            <person name="Pangilinan J."/>
            <person name="Lipzen A."/>
            <person name="Riley R."/>
            <person name="Ahrendt S."/>
            <person name="Ng V."/>
            <person name="Barry K."/>
            <person name="Daum C."/>
            <person name="Grigoriev I.V."/>
            <person name="Hilden K.S."/>
            <person name="Makela M.R."/>
            <person name="de Vries R.P."/>
        </authorList>
    </citation>
    <scope>NUCLEOTIDE SEQUENCE [LARGE SCALE GENOMIC DNA]</scope>
    <source>
        <strain evidence="1 2">CBS 464.89</strain>
    </source>
</reference>
<gene>
    <name evidence="1" type="ORF">BD310DRAFT_937395</name>
</gene>
<sequence>MLTLSCLRNRVTAIPNEQSGTSRININAFANGMAGKQVLIQFDTTNLTSDLSKATFAIIPDTYRVQQISFINSISADLGE</sequence>